<reference evidence="3" key="1">
    <citation type="submission" date="2016-10" db="EMBL/GenBank/DDBJ databases">
        <authorList>
            <person name="de Groot N.N."/>
        </authorList>
    </citation>
    <scope>NUCLEOTIDE SEQUENCE [LARGE SCALE GENOMIC DNA]</scope>
    <source>
        <strain evidence="3">DSM 15758</strain>
    </source>
</reference>
<keyword evidence="1" id="KW-0732">Signal</keyword>
<dbReference type="EMBL" id="FMWB01000022">
    <property type="protein sequence ID" value="SCZ48257.1"/>
    <property type="molecule type" value="Genomic_DNA"/>
</dbReference>
<evidence type="ECO:0000256" key="1">
    <source>
        <dbReference type="SAM" id="SignalP"/>
    </source>
</evidence>
<protein>
    <submittedName>
        <fullName evidence="2">Uncharacterized protein</fullName>
    </submittedName>
</protein>
<feature type="signal peptide" evidence="1">
    <location>
        <begin position="1"/>
        <end position="18"/>
    </location>
</feature>
<name>A0A1G5PFD8_9PSED</name>
<dbReference type="Proteomes" id="UP000183046">
    <property type="component" value="Unassembled WGS sequence"/>
</dbReference>
<feature type="chain" id="PRO_5010332295" evidence="1">
    <location>
        <begin position="19"/>
        <end position="124"/>
    </location>
</feature>
<accession>A0A1G5PFD8</accession>
<proteinExistence type="predicted"/>
<evidence type="ECO:0000313" key="3">
    <source>
        <dbReference type="Proteomes" id="UP000183046"/>
    </source>
</evidence>
<dbReference type="AlphaFoldDB" id="A0A1G5PFD8"/>
<comment type="caution">
    <text evidence="2">The sequence shown here is derived from an EMBL/GenBank/DDBJ whole genome shotgun (WGS) entry which is preliminary data.</text>
</comment>
<gene>
    <name evidence="2" type="ORF">SAMN05216279_1228</name>
</gene>
<sequence>MRKMCTILAMLITTGAHAAPDLNYATRVVLVTELKTTVAGTHLAFKRPGGCVFSGIATDAKVVEITQKTCRNSTTKVEMVVPLERQKAFIDADDAWPEFDWINDDRRNYLLFPVEPEAPAQKTS</sequence>
<evidence type="ECO:0000313" key="2">
    <source>
        <dbReference type="EMBL" id="SCZ48257.1"/>
    </source>
</evidence>
<organism evidence="2 3">
    <name type="scientific">Pseudomonas oryzihabitans</name>
    <dbReference type="NCBI Taxonomy" id="47885"/>
    <lineage>
        <taxon>Bacteria</taxon>
        <taxon>Pseudomonadati</taxon>
        <taxon>Pseudomonadota</taxon>
        <taxon>Gammaproteobacteria</taxon>
        <taxon>Pseudomonadales</taxon>
        <taxon>Pseudomonadaceae</taxon>
        <taxon>Pseudomonas</taxon>
    </lineage>
</organism>